<evidence type="ECO:0000313" key="2">
    <source>
        <dbReference type="Proteomes" id="UP000808914"/>
    </source>
</evidence>
<dbReference type="Proteomes" id="UP000808914">
    <property type="component" value="Unassembled WGS sequence"/>
</dbReference>
<organism evidence="1 2">
    <name type="scientific">Scopulibacillus daqui</name>
    <dbReference type="NCBI Taxonomy" id="1469162"/>
    <lineage>
        <taxon>Bacteria</taxon>
        <taxon>Bacillati</taxon>
        <taxon>Bacillota</taxon>
        <taxon>Bacilli</taxon>
        <taxon>Bacillales</taxon>
        <taxon>Sporolactobacillaceae</taxon>
        <taxon>Scopulibacillus</taxon>
    </lineage>
</organism>
<reference evidence="1 2" key="1">
    <citation type="submission" date="2021-01" db="EMBL/GenBank/DDBJ databases">
        <title>Genomic Encyclopedia of Type Strains, Phase IV (KMG-IV): sequencing the most valuable type-strain genomes for metagenomic binning, comparative biology and taxonomic classification.</title>
        <authorList>
            <person name="Goeker M."/>
        </authorList>
    </citation>
    <scope>NUCLEOTIDE SEQUENCE [LARGE SCALE GENOMIC DNA]</scope>
    <source>
        <strain evidence="1 2">DSM 28236</strain>
    </source>
</reference>
<comment type="caution">
    <text evidence="1">The sequence shown here is derived from an EMBL/GenBank/DDBJ whole genome shotgun (WGS) entry which is preliminary data.</text>
</comment>
<dbReference type="EMBL" id="JAFBER010000022">
    <property type="protein sequence ID" value="MBM7646542.1"/>
    <property type="molecule type" value="Genomic_DNA"/>
</dbReference>
<sequence length="81" mass="9061">MPILIEFNVNNIASAKDNAVIMNGENQVFGWSSPLKQNNMMAPVGAFLTYPANFNLIFDNDLADIDVIHPRWMFGGSFQQV</sequence>
<accession>A0ABS2Q2L6</accession>
<keyword evidence="2" id="KW-1185">Reference proteome</keyword>
<proteinExistence type="predicted"/>
<gene>
    <name evidence="1" type="ORF">JOD45_002772</name>
</gene>
<dbReference type="RefSeq" id="WP_205004421.1">
    <property type="nucleotide sequence ID" value="NZ_JAFBER010000022.1"/>
</dbReference>
<name>A0ABS2Q2L6_9BACL</name>
<protein>
    <submittedName>
        <fullName evidence="1">Uncharacterized protein</fullName>
    </submittedName>
</protein>
<evidence type="ECO:0000313" key="1">
    <source>
        <dbReference type="EMBL" id="MBM7646542.1"/>
    </source>
</evidence>